<accession>A0A183SAU3</accession>
<evidence type="ECO:0000313" key="3">
    <source>
        <dbReference type="Proteomes" id="UP000275846"/>
    </source>
</evidence>
<dbReference type="InterPro" id="IPR012337">
    <property type="entry name" value="RNaseH-like_sf"/>
</dbReference>
<proteinExistence type="predicted"/>
<dbReference type="AlphaFoldDB" id="A0A183SAU3"/>
<organism evidence="4">
    <name type="scientific">Schistocephalus solidus</name>
    <name type="common">Tapeworm</name>
    <dbReference type="NCBI Taxonomy" id="70667"/>
    <lineage>
        <taxon>Eukaryota</taxon>
        <taxon>Metazoa</taxon>
        <taxon>Spiralia</taxon>
        <taxon>Lophotrochozoa</taxon>
        <taxon>Platyhelminthes</taxon>
        <taxon>Cestoda</taxon>
        <taxon>Eucestoda</taxon>
        <taxon>Diphyllobothriidea</taxon>
        <taxon>Diphyllobothriidae</taxon>
        <taxon>Schistocephalus</taxon>
    </lineage>
</organism>
<protein>
    <submittedName>
        <fullName evidence="4">Integrase catalytic domain-containing protein</fullName>
    </submittedName>
</protein>
<dbReference type="GO" id="GO:0003676">
    <property type="term" value="F:nucleic acid binding"/>
    <property type="evidence" value="ECO:0007669"/>
    <property type="project" value="InterPro"/>
</dbReference>
<dbReference type="InterPro" id="IPR050951">
    <property type="entry name" value="Retrovirus_Pol_polyprotein"/>
</dbReference>
<dbReference type="InterPro" id="IPR036397">
    <property type="entry name" value="RNaseH_sf"/>
</dbReference>
<dbReference type="Gene3D" id="3.30.420.10">
    <property type="entry name" value="Ribonuclease H-like superfamily/Ribonuclease H"/>
    <property type="match status" value="1"/>
</dbReference>
<dbReference type="Pfam" id="PF00665">
    <property type="entry name" value="rve"/>
    <property type="match status" value="1"/>
</dbReference>
<dbReference type="Proteomes" id="UP000275846">
    <property type="component" value="Unassembled WGS sequence"/>
</dbReference>
<dbReference type="OrthoDB" id="10062030at2759"/>
<evidence type="ECO:0000313" key="4">
    <source>
        <dbReference type="WBParaSite" id="SSLN_0000139501-mRNA-1"/>
    </source>
</evidence>
<reference evidence="4" key="1">
    <citation type="submission" date="2016-06" db="UniProtKB">
        <authorList>
            <consortium name="WormBaseParasite"/>
        </authorList>
    </citation>
    <scope>IDENTIFICATION</scope>
</reference>
<dbReference type="PANTHER" id="PTHR37984:SF15">
    <property type="entry name" value="INTEGRASE CATALYTIC DOMAIN-CONTAINING PROTEIN"/>
    <property type="match status" value="1"/>
</dbReference>
<dbReference type="PANTHER" id="PTHR37984">
    <property type="entry name" value="PROTEIN CBG26694"/>
    <property type="match status" value="1"/>
</dbReference>
<feature type="domain" description="Integrase catalytic" evidence="1">
    <location>
        <begin position="2"/>
        <end position="161"/>
    </location>
</feature>
<evidence type="ECO:0000259" key="1">
    <source>
        <dbReference type="PROSITE" id="PS50994"/>
    </source>
</evidence>
<dbReference type="PROSITE" id="PS50994">
    <property type="entry name" value="INTEGRASE"/>
    <property type="match status" value="1"/>
</dbReference>
<gene>
    <name evidence="2" type="ORF">SSLN_LOCUS1342</name>
</gene>
<dbReference type="EMBL" id="UYSU01002536">
    <property type="protein sequence ID" value="VDL87507.1"/>
    <property type="molecule type" value="Genomic_DNA"/>
</dbReference>
<dbReference type="SUPFAM" id="SSF53098">
    <property type="entry name" value="Ribonuclease H-like"/>
    <property type="match status" value="1"/>
</dbReference>
<dbReference type="InterPro" id="IPR001584">
    <property type="entry name" value="Integrase_cat-core"/>
</dbReference>
<dbReference type="FunFam" id="3.30.420.10:FF:000032">
    <property type="entry name" value="Retrovirus-related Pol polyprotein from transposon 297-like Protein"/>
    <property type="match status" value="1"/>
</dbReference>
<dbReference type="GO" id="GO:0015074">
    <property type="term" value="P:DNA integration"/>
    <property type="evidence" value="ECO:0007669"/>
    <property type="project" value="InterPro"/>
</dbReference>
<evidence type="ECO:0000313" key="2">
    <source>
        <dbReference type="EMBL" id="VDL87507.1"/>
    </source>
</evidence>
<sequence length="303" mass="34753">MITGFPGERVGLDIIGLLPISVREHEYIFLMIDYFTKWTEAITLLRQDTASAANAINRTWISHWGSTLSFHSDCGSKFESQLMQEVCELYVRKTHTTPYNPEGNGLVERTERTIHNILLAFNKDEHQHDWDFQLPFCLLAYHGTTHTSTGFTFHYLWTGRDLRLPVDLRYPLQSPEQTKPQTFVFKLREVIRSAHNAARVTLGNASIHQKQHFDRHIACTAFQIGDLVMHYYPIPPRATSAKLHRPWREPFALLDVLAPTSFLLRDAIHAESPSFTAHFSKLKPYRGCLPVCTVDSLPILPAD</sequence>
<dbReference type="STRING" id="70667.A0A183SAU3"/>
<dbReference type="WBParaSite" id="SSLN_0000139501-mRNA-1">
    <property type="protein sequence ID" value="SSLN_0000139501-mRNA-1"/>
    <property type="gene ID" value="SSLN_0000139501"/>
</dbReference>
<keyword evidence="3" id="KW-1185">Reference proteome</keyword>
<name>A0A183SAU3_SCHSO</name>
<reference evidence="2 3" key="2">
    <citation type="submission" date="2018-11" db="EMBL/GenBank/DDBJ databases">
        <authorList>
            <consortium name="Pathogen Informatics"/>
        </authorList>
    </citation>
    <scope>NUCLEOTIDE SEQUENCE [LARGE SCALE GENOMIC DNA]</scope>
    <source>
        <strain evidence="2 3">NST_G2</strain>
    </source>
</reference>